<feature type="domain" description="Replicative helicase loading/DNA remodeling protein DnaB N-terminal winged helix" evidence="4">
    <location>
        <begin position="11"/>
        <end position="186"/>
    </location>
</feature>
<dbReference type="InterPro" id="IPR058660">
    <property type="entry name" value="WHD_DnaB"/>
</dbReference>
<evidence type="ECO:0000256" key="1">
    <source>
        <dbReference type="ARBA" id="ARBA00093462"/>
    </source>
</evidence>
<dbReference type="Gene3D" id="1.10.10.630">
    <property type="entry name" value="DnaD domain-like"/>
    <property type="match status" value="1"/>
</dbReference>
<dbReference type="Pfam" id="PF25888">
    <property type="entry name" value="WHD_DnaB"/>
    <property type="match status" value="1"/>
</dbReference>
<evidence type="ECO:0000256" key="2">
    <source>
        <dbReference type="SAM" id="MobiDB-lite"/>
    </source>
</evidence>
<dbReference type="GO" id="GO:0004386">
    <property type="term" value="F:helicase activity"/>
    <property type="evidence" value="ECO:0007669"/>
    <property type="project" value="UniProtKB-KW"/>
</dbReference>
<feature type="domain" description="DnaB/C C-terminal" evidence="3">
    <location>
        <begin position="322"/>
        <end position="386"/>
    </location>
</feature>
<keyword evidence="5" id="KW-0378">Hydrolase</keyword>
<proteinExistence type="inferred from homology"/>
<keyword evidence="5" id="KW-0347">Helicase</keyword>
<dbReference type="EMBL" id="FNHF01000008">
    <property type="protein sequence ID" value="SDN06006.1"/>
    <property type="molecule type" value="Genomic_DNA"/>
</dbReference>
<accession>A0A1G9YBG9</accession>
<dbReference type="Proteomes" id="UP000182347">
    <property type="component" value="Unassembled WGS sequence"/>
</dbReference>
<dbReference type="Pfam" id="PF07261">
    <property type="entry name" value="DnaB_2"/>
    <property type="match status" value="1"/>
</dbReference>
<name>A0A1G9YBG9_9BACI</name>
<evidence type="ECO:0000259" key="3">
    <source>
        <dbReference type="Pfam" id="PF07261"/>
    </source>
</evidence>
<gene>
    <name evidence="5" type="ORF">SAMN05216244_4113</name>
</gene>
<dbReference type="RefSeq" id="WP_074601076.1">
    <property type="nucleotide sequence ID" value="NZ_FNHF01000008.1"/>
</dbReference>
<dbReference type="STRING" id="482461.SAMN05216244_4113"/>
<keyword evidence="5" id="KW-0547">Nucleotide-binding</keyword>
<keyword evidence="6" id="KW-1185">Reference proteome</keyword>
<evidence type="ECO:0000259" key="4">
    <source>
        <dbReference type="Pfam" id="PF25888"/>
    </source>
</evidence>
<reference evidence="6" key="1">
    <citation type="submission" date="2016-10" db="EMBL/GenBank/DDBJ databases">
        <authorList>
            <person name="Varghese N."/>
            <person name="Submissions S."/>
        </authorList>
    </citation>
    <scope>NUCLEOTIDE SEQUENCE [LARGE SCALE GENOMIC DNA]</scope>
    <source>
        <strain evidence="6">CGMCC 1.6199</strain>
    </source>
</reference>
<protein>
    <submittedName>
        <fullName evidence="5">Replicative DNA helicase loader DnaB</fullName>
    </submittedName>
</protein>
<feature type="compositionally biased region" description="Polar residues" evidence="2">
    <location>
        <begin position="424"/>
        <end position="434"/>
    </location>
</feature>
<dbReference type="InterPro" id="IPR034829">
    <property type="entry name" value="DnaD-like_sf"/>
</dbReference>
<feature type="region of interest" description="Disordered" evidence="2">
    <location>
        <begin position="419"/>
        <end position="448"/>
    </location>
</feature>
<organism evidence="5 6">
    <name type="scientific">Sediminibacillus halophilus</name>
    <dbReference type="NCBI Taxonomy" id="482461"/>
    <lineage>
        <taxon>Bacteria</taxon>
        <taxon>Bacillati</taxon>
        <taxon>Bacillota</taxon>
        <taxon>Bacilli</taxon>
        <taxon>Bacillales</taxon>
        <taxon>Bacillaceae</taxon>
        <taxon>Sediminibacillus</taxon>
    </lineage>
</organism>
<sequence>MNHQHIGKLLPIDGFAIKTTAALSIDSLQSLTHLYQPLVGSDAISLYHTLMSECQLRNNHQELQTHHTLMNYLSLPLDKLYQARLKLEGIGLLSTYKTEQEQKNVYTYQLNPPFLPMDFFNDGMLSQLLYHHLGEKKHAELLQLFDIEGHDHLQGEDVTMEFAEVFDTHIHHFAAPDAPMEEKQQESQKALAHLDKEVDFVWIEQMLQKRMIPSRSVLTVANKKLIRQMSVLYDLPVQDLESAVIWAINEDNQLDAKEFKSACHDLFQASARKSDIKLVEKQAGSVKAENATEEPESKEDQFVKMLEEISPKQLLEDLSGGNQASAQDLKTIRDVMTQQGLSPGVMNVLVHYVLLKTDMKLSKAYLEKIASHWARKNVKTVKQAMALAKSENQKYQQWGSTKQSYRRPAQKEVIPDWFKERKAQQNGKNAQETETSIDKEENQEDLGDLIKSYLENGS</sequence>
<evidence type="ECO:0000313" key="6">
    <source>
        <dbReference type="Proteomes" id="UP000182347"/>
    </source>
</evidence>
<dbReference type="InterPro" id="IPR006343">
    <property type="entry name" value="DnaB/C_C"/>
</dbReference>
<dbReference type="OrthoDB" id="2082007at2"/>
<comment type="similarity">
    <text evidence="1">Belongs to the DnaB/DnaD family.</text>
</comment>
<keyword evidence="5" id="KW-0067">ATP-binding</keyword>
<dbReference type="AlphaFoldDB" id="A0A1G9YBG9"/>
<evidence type="ECO:0000313" key="5">
    <source>
        <dbReference type="EMBL" id="SDN06006.1"/>
    </source>
</evidence>